<keyword evidence="3" id="KW-0446">Lipid-binding</keyword>
<dbReference type="AlphaFoldDB" id="A0A9Q9IFR7"/>
<sequence length="234" mass="24988">MTYPAYGAPPPNLRQPSRVELFFLTHAETGEPLVHGGALGVALAGAVLVDELLRPEPRIRLVGELVVVTTSSFSGDPVADWAVRTLDGRRMSALETSRPTQLRAALRALAVDAYQRTAAGLVAGDLVQEVTRRRALGGRRRYPPSDAAVIARVRGRLCSVLTGHTAPDPQTCTLGGLMLALNLTAELYLDGTGLDLRALLSWMVGRVGAEHPAVQQVITATDHLIAETAVAVYR</sequence>
<keyword evidence="6" id="KW-1185">Reference proteome</keyword>
<proteinExistence type="predicted"/>
<evidence type="ECO:0000313" key="6">
    <source>
        <dbReference type="Proteomes" id="UP001058003"/>
    </source>
</evidence>
<dbReference type="RefSeq" id="WP_033362192.1">
    <property type="nucleotide sequence ID" value="NZ_CP073767.1"/>
</dbReference>
<evidence type="ECO:0000256" key="1">
    <source>
        <dbReference type="ARBA" id="ARBA00004255"/>
    </source>
</evidence>
<accession>A0A9Q9IFR7</accession>
<comment type="subcellular location">
    <subcellularLocation>
        <location evidence="1">Golgi apparatus membrane</location>
        <topology evidence="1">Peripheral membrane protein</topology>
        <orientation evidence="1">Cytoplasmic side</orientation>
    </subcellularLocation>
</comment>
<dbReference type="GO" id="GO:0012505">
    <property type="term" value="C:endomembrane system"/>
    <property type="evidence" value="ECO:0007669"/>
    <property type="project" value="UniProtKB-ARBA"/>
</dbReference>
<dbReference type="OrthoDB" id="3379482at2"/>
<dbReference type="Gene3D" id="1.10.3630.10">
    <property type="entry name" value="yeast vps74-n-term truncation variant domain like"/>
    <property type="match status" value="1"/>
</dbReference>
<dbReference type="GO" id="GO:0005737">
    <property type="term" value="C:cytoplasm"/>
    <property type="evidence" value="ECO:0007669"/>
    <property type="project" value="UniProtKB-ARBA"/>
</dbReference>
<dbReference type="KEGG" id="daur:Daura_03870"/>
<evidence type="ECO:0000313" key="5">
    <source>
        <dbReference type="EMBL" id="UWZ55394.1"/>
    </source>
</evidence>
<dbReference type="Pfam" id="PF05719">
    <property type="entry name" value="GPP34"/>
    <property type="match status" value="1"/>
</dbReference>
<organism evidence="5 6">
    <name type="scientific">Dactylosporangium aurantiacum</name>
    <dbReference type="NCBI Taxonomy" id="35754"/>
    <lineage>
        <taxon>Bacteria</taxon>
        <taxon>Bacillati</taxon>
        <taxon>Actinomycetota</taxon>
        <taxon>Actinomycetes</taxon>
        <taxon>Micromonosporales</taxon>
        <taxon>Micromonosporaceae</taxon>
        <taxon>Dactylosporangium</taxon>
    </lineage>
</organism>
<name>A0A9Q9IFR7_9ACTN</name>
<dbReference type="GO" id="GO:0070273">
    <property type="term" value="F:phosphatidylinositol-4-phosphate binding"/>
    <property type="evidence" value="ECO:0007669"/>
    <property type="project" value="InterPro"/>
</dbReference>
<reference evidence="5" key="1">
    <citation type="submission" date="2021-04" db="EMBL/GenBank/DDBJ databases">
        <title>Dactylosporangium aurantiacum NRRL B-8018 full assembly.</title>
        <authorList>
            <person name="Hartkoorn R.C."/>
            <person name="Beaudoing E."/>
            <person name="Hot D."/>
        </authorList>
    </citation>
    <scope>NUCLEOTIDE SEQUENCE</scope>
    <source>
        <strain evidence="5">NRRL B-8018</strain>
    </source>
</reference>
<gene>
    <name evidence="5" type="ORF">Daura_03870</name>
</gene>
<dbReference type="Proteomes" id="UP001058003">
    <property type="component" value="Chromosome"/>
</dbReference>
<keyword evidence="2" id="KW-0333">Golgi apparatus</keyword>
<keyword evidence="4" id="KW-0472">Membrane</keyword>
<dbReference type="InterPro" id="IPR008628">
    <property type="entry name" value="GPP34-like"/>
</dbReference>
<evidence type="ECO:0000256" key="4">
    <source>
        <dbReference type="ARBA" id="ARBA00023136"/>
    </source>
</evidence>
<protein>
    <submittedName>
        <fullName evidence="5">GPP34 family phosphoprotein</fullName>
    </submittedName>
</protein>
<dbReference type="EMBL" id="CP073767">
    <property type="protein sequence ID" value="UWZ55394.1"/>
    <property type="molecule type" value="Genomic_DNA"/>
</dbReference>
<evidence type="ECO:0000256" key="3">
    <source>
        <dbReference type="ARBA" id="ARBA00023121"/>
    </source>
</evidence>
<dbReference type="InterPro" id="IPR038261">
    <property type="entry name" value="GPP34-like_sf"/>
</dbReference>
<evidence type="ECO:0000256" key="2">
    <source>
        <dbReference type="ARBA" id="ARBA00023034"/>
    </source>
</evidence>